<proteinExistence type="predicted"/>
<evidence type="ECO:0000313" key="2">
    <source>
        <dbReference type="Proteomes" id="UP000067434"/>
    </source>
</evidence>
<organism evidence="1 2">
    <name type="scientific">Infirmifilum uzonense</name>
    <dbReference type="NCBI Taxonomy" id="1550241"/>
    <lineage>
        <taxon>Archaea</taxon>
        <taxon>Thermoproteota</taxon>
        <taxon>Thermoprotei</taxon>
        <taxon>Thermofilales</taxon>
        <taxon>Thermofilaceae</taxon>
        <taxon>Infirmifilum</taxon>
    </lineage>
</organism>
<sequence>MSRHGASFPGRRDPEGYYVILARKDALELIPKDLEVIPTGDYLMVRSKSRSRIVAFAKLLRRKGLLLEG</sequence>
<dbReference type="AlphaFoldDB" id="A0A0F7FGX8"/>
<evidence type="ECO:0000313" key="1">
    <source>
        <dbReference type="EMBL" id="AKG38505.1"/>
    </source>
</evidence>
<dbReference type="KEGG" id="thf:MA03_03320"/>
<dbReference type="PATRIC" id="fig|1550241.5.peg.703"/>
<protein>
    <submittedName>
        <fullName evidence="1">Uncharacterized protein</fullName>
    </submittedName>
</protein>
<gene>
    <name evidence="1" type="ORF">MA03_03320</name>
</gene>
<accession>A0A0F7FGX8</accession>
<dbReference type="Proteomes" id="UP000067434">
    <property type="component" value="Chromosome"/>
</dbReference>
<keyword evidence="2" id="KW-1185">Reference proteome</keyword>
<dbReference type="RefSeq" id="WP_052883916.1">
    <property type="nucleotide sequence ID" value="NZ_CP009961.1"/>
</dbReference>
<dbReference type="HOGENOM" id="CLU_2766316_0_0_2"/>
<name>A0A0F7FGX8_9CREN</name>
<dbReference type="GeneID" id="25401229"/>
<reference evidence="1 2" key="1">
    <citation type="journal article" date="2015" name="Stand. Genomic Sci.">
        <title>Complete genome sequence of and proposal of Thermofilum uzonense sp. nov. a novel hyperthermophilic crenarchaeon and emended description of the genus Thermofilum.</title>
        <authorList>
            <person name="Toshchakov S.V."/>
            <person name="Korzhenkov A.A."/>
            <person name="Samarov N.I."/>
            <person name="Mazunin I.O."/>
            <person name="Mozhey O.I."/>
            <person name="Shmyr I.S."/>
            <person name="Derbikova K.S."/>
            <person name="Taranov E.A."/>
            <person name="Dominova I.N."/>
            <person name="Bonch-Osmolovskaya E.A."/>
            <person name="Patrushev M.V."/>
            <person name="Podosokorskaya O.A."/>
            <person name="Kublanov I.V."/>
        </authorList>
    </citation>
    <scope>NUCLEOTIDE SEQUENCE [LARGE SCALE GENOMIC DNA]</scope>
    <source>
        <strain evidence="1 2">1807-2</strain>
    </source>
</reference>
<dbReference type="OrthoDB" id="46206at2157"/>
<dbReference type="EMBL" id="CP009961">
    <property type="protein sequence ID" value="AKG38505.1"/>
    <property type="molecule type" value="Genomic_DNA"/>
</dbReference>